<dbReference type="PANTHER" id="PTHR11895">
    <property type="entry name" value="TRANSAMIDASE"/>
    <property type="match status" value="1"/>
</dbReference>
<dbReference type="AlphaFoldDB" id="A0A937EKN5"/>
<reference evidence="4" key="1">
    <citation type="submission" date="2021-01" db="EMBL/GenBank/DDBJ databases">
        <title>WGS of actinomycetes isolated from Thailand.</title>
        <authorList>
            <person name="Thawai C."/>
        </authorList>
    </citation>
    <scope>NUCLEOTIDE SEQUENCE</scope>
    <source>
        <strain evidence="4">RCU-197</strain>
    </source>
</reference>
<feature type="region of interest" description="Disordered" evidence="2">
    <location>
        <begin position="56"/>
        <end position="75"/>
    </location>
</feature>
<sequence>MTDRQELAWLDAHDQAELIRTGRIGADELAEAAIERIEATQATVGAVPITDYERARKQAGDPGLRRTLTGPEPPGPLAGVPFLLKDLGAPCAGLEATQGSGLLAGFVPDQDSTLVERFKAGGLLILGRSNSAEFGVLPTTEPRGHGPTRNPWDLGRSAGGSSGGAAAAVAAGLVPVAHANDAGGSIRIPAACCGVFGLKPTRARTPLGPQVGDLMNGLASEHVVSRSVRDSAAALDLIAGPAPGDPYPAPPAPGPFRDALAAPPRPLRIAFTTRAGTGPLDATCAEAVREAARLCADLGHTVTEDAPAPTMPDVADAFLDVWAAGVSSAVTAQSAVAGRTPAADAVEELTWSLYERGRSLSAAHYLLRIGHLQRAARALAAFHDSYDVLLSAVTASPPPPLGFCAHGTPEQQLDRALAFAHETPLANLTGQPAMSVPLHHDAAGLPVGVQFTGRYGDEHTLLALAAQLEQARPWAQRRPPLTRL</sequence>
<dbReference type="PANTHER" id="PTHR11895:SF7">
    <property type="entry name" value="GLUTAMYL-TRNA(GLN) AMIDOTRANSFERASE SUBUNIT A, MITOCHONDRIAL"/>
    <property type="match status" value="1"/>
</dbReference>
<protein>
    <submittedName>
        <fullName evidence="4">Amidase</fullName>
    </submittedName>
</protein>
<dbReference type="Pfam" id="PF01425">
    <property type="entry name" value="Amidase"/>
    <property type="match status" value="1"/>
</dbReference>
<dbReference type="Proteomes" id="UP000661858">
    <property type="component" value="Unassembled WGS sequence"/>
</dbReference>
<gene>
    <name evidence="4" type="ORF">JK359_23765</name>
</gene>
<name>A0A937EKN5_9ACTN</name>
<dbReference type="InterPro" id="IPR020556">
    <property type="entry name" value="Amidase_CS"/>
</dbReference>
<evidence type="ECO:0000256" key="1">
    <source>
        <dbReference type="ARBA" id="ARBA00009199"/>
    </source>
</evidence>
<evidence type="ECO:0000313" key="5">
    <source>
        <dbReference type="Proteomes" id="UP000661858"/>
    </source>
</evidence>
<dbReference type="InterPro" id="IPR000120">
    <property type="entry name" value="Amidase"/>
</dbReference>
<evidence type="ECO:0000256" key="2">
    <source>
        <dbReference type="SAM" id="MobiDB-lite"/>
    </source>
</evidence>
<proteinExistence type="inferred from homology"/>
<organism evidence="4 5">
    <name type="scientific">Streptomyces actinomycinicus</name>
    <dbReference type="NCBI Taxonomy" id="1695166"/>
    <lineage>
        <taxon>Bacteria</taxon>
        <taxon>Bacillati</taxon>
        <taxon>Actinomycetota</taxon>
        <taxon>Actinomycetes</taxon>
        <taxon>Kitasatosporales</taxon>
        <taxon>Streptomycetaceae</taxon>
        <taxon>Streptomyces</taxon>
    </lineage>
</organism>
<accession>A0A937EKN5</accession>
<dbReference type="PROSITE" id="PS00571">
    <property type="entry name" value="AMIDASES"/>
    <property type="match status" value="1"/>
</dbReference>
<comment type="caution">
    <text evidence="4">The sequence shown here is derived from an EMBL/GenBank/DDBJ whole genome shotgun (WGS) entry which is preliminary data.</text>
</comment>
<dbReference type="Gene3D" id="3.90.1300.10">
    <property type="entry name" value="Amidase signature (AS) domain"/>
    <property type="match status" value="1"/>
</dbReference>
<evidence type="ECO:0000259" key="3">
    <source>
        <dbReference type="Pfam" id="PF01425"/>
    </source>
</evidence>
<dbReference type="GO" id="GO:0003824">
    <property type="term" value="F:catalytic activity"/>
    <property type="evidence" value="ECO:0007669"/>
    <property type="project" value="InterPro"/>
</dbReference>
<dbReference type="RefSeq" id="WP_201839169.1">
    <property type="nucleotide sequence ID" value="NZ_JAERRK010000013.1"/>
</dbReference>
<keyword evidence="5" id="KW-1185">Reference proteome</keyword>
<comment type="similarity">
    <text evidence="1">Belongs to the amidase family.</text>
</comment>
<dbReference type="InterPro" id="IPR023631">
    <property type="entry name" value="Amidase_dom"/>
</dbReference>
<evidence type="ECO:0000313" key="4">
    <source>
        <dbReference type="EMBL" id="MBL1084952.1"/>
    </source>
</evidence>
<dbReference type="EMBL" id="JAERRK010000013">
    <property type="protein sequence ID" value="MBL1084952.1"/>
    <property type="molecule type" value="Genomic_DNA"/>
</dbReference>
<dbReference type="SUPFAM" id="SSF75304">
    <property type="entry name" value="Amidase signature (AS) enzymes"/>
    <property type="match status" value="1"/>
</dbReference>
<dbReference type="InterPro" id="IPR036928">
    <property type="entry name" value="AS_sf"/>
</dbReference>
<feature type="domain" description="Amidase" evidence="3">
    <location>
        <begin position="28"/>
        <end position="462"/>
    </location>
</feature>